<dbReference type="STRING" id="3476.A0A2P5BJP6"/>
<dbReference type="AlphaFoldDB" id="A0A2P5BJP6"/>
<dbReference type="SUPFAM" id="SSF51069">
    <property type="entry name" value="Carbonic anhydrase"/>
    <property type="match status" value="1"/>
</dbReference>
<name>A0A2P5BJP6_PARAD</name>
<dbReference type="EMBL" id="JXTB01000268">
    <property type="protein sequence ID" value="PON49014.1"/>
    <property type="molecule type" value="Genomic_DNA"/>
</dbReference>
<gene>
    <name evidence="1" type="ORF">PanWU01x14_232800</name>
</gene>
<accession>A0A2P5BJP6</accession>
<dbReference type="OrthoDB" id="429145at2759"/>
<dbReference type="Proteomes" id="UP000237105">
    <property type="component" value="Unassembled WGS sequence"/>
</dbReference>
<reference evidence="2" key="1">
    <citation type="submission" date="2016-06" db="EMBL/GenBank/DDBJ databases">
        <title>Parallel loss of symbiosis genes in relatives of nitrogen-fixing non-legume Parasponia.</title>
        <authorList>
            <person name="Van Velzen R."/>
            <person name="Holmer R."/>
            <person name="Bu F."/>
            <person name="Rutten L."/>
            <person name="Van Zeijl A."/>
            <person name="Liu W."/>
            <person name="Santuari L."/>
            <person name="Cao Q."/>
            <person name="Sharma T."/>
            <person name="Shen D."/>
            <person name="Roswanjaya Y."/>
            <person name="Wardhani T."/>
            <person name="Kalhor M.S."/>
            <person name="Jansen J."/>
            <person name="Van den Hoogen J."/>
            <person name="Gungor B."/>
            <person name="Hartog M."/>
            <person name="Hontelez J."/>
            <person name="Verver J."/>
            <person name="Yang W.-C."/>
            <person name="Schijlen E."/>
            <person name="Repin R."/>
            <person name="Schilthuizen M."/>
            <person name="Schranz E."/>
            <person name="Heidstra R."/>
            <person name="Miyata K."/>
            <person name="Fedorova E."/>
            <person name="Kohlen W."/>
            <person name="Bisseling T."/>
            <person name="Smit S."/>
            <person name="Geurts R."/>
        </authorList>
    </citation>
    <scope>NUCLEOTIDE SEQUENCE [LARGE SCALE GENOMIC DNA]</scope>
    <source>
        <strain evidence="2">cv. WU1-14</strain>
    </source>
</reference>
<organism evidence="1 2">
    <name type="scientific">Parasponia andersonii</name>
    <name type="common">Sponia andersonii</name>
    <dbReference type="NCBI Taxonomy" id="3476"/>
    <lineage>
        <taxon>Eukaryota</taxon>
        <taxon>Viridiplantae</taxon>
        <taxon>Streptophyta</taxon>
        <taxon>Embryophyta</taxon>
        <taxon>Tracheophyta</taxon>
        <taxon>Spermatophyta</taxon>
        <taxon>Magnoliopsida</taxon>
        <taxon>eudicotyledons</taxon>
        <taxon>Gunneridae</taxon>
        <taxon>Pentapetalae</taxon>
        <taxon>rosids</taxon>
        <taxon>fabids</taxon>
        <taxon>Rosales</taxon>
        <taxon>Cannabaceae</taxon>
        <taxon>Parasponia</taxon>
    </lineage>
</organism>
<comment type="caution">
    <text evidence="1">The sequence shown here is derived from an EMBL/GenBank/DDBJ whole genome shotgun (WGS) entry which is preliminary data.</text>
</comment>
<evidence type="ECO:0000313" key="1">
    <source>
        <dbReference type="EMBL" id="PON49014.1"/>
    </source>
</evidence>
<proteinExistence type="predicted"/>
<evidence type="ECO:0000313" key="2">
    <source>
        <dbReference type="Proteomes" id="UP000237105"/>
    </source>
</evidence>
<keyword evidence="2" id="KW-1185">Reference proteome</keyword>
<sequence>MQSPIDMLNHRVKALPKFGEPRMNYKPANATIRNRGHNTTIRTVSKEQVKRLRVSVHDYAEENARLVQPLSIDEAFT</sequence>
<protein>
    <submittedName>
        <fullName evidence="1">Alpha carbonic anhydrase</fullName>
    </submittedName>
</protein>
<dbReference type="InterPro" id="IPR036398">
    <property type="entry name" value="CA_dom_sf"/>
</dbReference>